<dbReference type="KEGG" id="scm:SCHCO_02743904"/>
<keyword evidence="3" id="KW-1185">Reference proteome</keyword>
<feature type="compositionally biased region" description="Polar residues" evidence="1">
    <location>
        <begin position="567"/>
        <end position="583"/>
    </location>
</feature>
<evidence type="ECO:0000313" key="2">
    <source>
        <dbReference type="EMBL" id="EFJ02708.1"/>
    </source>
</evidence>
<feature type="non-terminal residue" evidence="2">
    <location>
        <position position="957"/>
    </location>
</feature>
<feature type="region of interest" description="Disordered" evidence="1">
    <location>
        <begin position="532"/>
        <end position="583"/>
    </location>
</feature>
<dbReference type="InParanoid" id="D8PL60"/>
<dbReference type="GeneID" id="9594901"/>
<protein>
    <submittedName>
        <fullName evidence="2">Uncharacterized protein</fullName>
    </submittedName>
</protein>
<reference evidence="2 3" key="1">
    <citation type="journal article" date="2010" name="Nat. Biotechnol.">
        <title>Genome sequence of the model mushroom Schizophyllum commune.</title>
        <authorList>
            <person name="Ohm R.A."/>
            <person name="de Jong J.F."/>
            <person name="Lugones L.G."/>
            <person name="Aerts A."/>
            <person name="Kothe E."/>
            <person name="Stajich J.E."/>
            <person name="de Vries R.P."/>
            <person name="Record E."/>
            <person name="Levasseur A."/>
            <person name="Baker S.E."/>
            <person name="Bartholomew K.A."/>
            <person name="Coutinho P.M."/>
            <person name="Erdmann S."/>
            <person name="Fowler T.J."/>
            <person name="Gathman A.C."/>
            <person name="Lombard V."/>
            <person name="Henrissat B."/>
            <person name="Knabe N."/>
            <person name="Kuees U."/>
            <person name="Lilly W.W."/>
            <person name="Lindquist E."/>
            <person name="Lucas S."/>
            <person name="Magnuson J.K."/>
            <person name="Piumi F."/>
            <person name="Raudaskoski M."/>
            <person name="Salamov A."/>
            <person name="Schmutz J."/>
            <person name="Schwarze F.W.M.R."/>
            <person name="vanKuyk P.A."/>
            <person name="Horton J.S."/>
            <person name="Grigoriev I.V."/>
            <person name="Woesten H.A.B."/>
        </authorList>
    </citation>
    <scope>NUCLEOTIDE SEQUENCE [LARGE SCALE GENOMIC DNA]</scope>
    <source>
        <strain evidence="3">H4-8 / FGSC 9210</strain>
    </source>
</reference>
<feature type="compositionally biased region" description="Polar residues" evidence="1">
    <location>
        <begin position="317"/>
        <end position="333"/>
    </location>
</feature>
<feature type="region of interest" description="Disordered" evidence="1">
    <location>
        <begin position="180"/>
        <end position="218"/>
    </location>
</feature>
<sequence>MGGVNYMGGKRNAARFRAKDMTSRIQKGFFRKQKLASLTKAQSGRASAASREAESISLSHAVHRRDSRDEAPTISLHVKRTNSTSSRVAEKEEPSRVKTGGRSEFLDALDTTEPTLLRGLLNRVLATPDLAGLSTRKRKRTPPPPYTPAKRRRADVQEGVIRRRDDRHVSPDTSYIMVPAHQQHKKSPEEPVNPTISARTSNPFDTSEDESEPSQTDFVTNYRTSTCSDHQRTSSTNLTSPVFAANNAIHSARVQDWPDNIFEHKDPWKSIGRIIGLHEDAIKGSNINFADGPLASVPACQPNLIADDEDGWFEIPSTPSAPSRVSQLPNASRHQGIHERPDDDSLDPFELPLHPLAEAFPPGGSSYVQDLSSRPPSSLASTSSHSLHTSIFRDSVDIGEQDRLRSTTAASTSSPASFALKQPSSDTRRSDGLSSRSNASSSRLNGSSSRSNVSSFRPNAASSSRVNAPSSPPDVISSRDNEAGTSSCDGRTRLSALSAGSRLLALSDGSSLLTRPSGLTRSPAARLFLSSVHSGSSRPTSRYAQSAGRYAQSDGRYAGSDGRYAGSDTQIQPSTTHVLTSDGSSAAFRIQSISSRGHETSPSTHTRFGVMSQLISEAPSPAEFRPRTRKPFYGDQHSTSTSSPLRISTRTSSPLQPRDAPKFTETIPSRDQLVHYASSSPHRSSVRLVPSSVRLVQSSEPPPGESLPALSPLQPASRKPLRPALRKPLSDLGEPLLLFGKSSGSPLSAHSKPLLPTSALPSALVPRPPPLPASDFEPLTSISSPLRPALYQPRIKGTPTTSRTGGLDEAAREPALVYDLFVQSPEGGFEPLCHSEPGSPELSHAPVEDALAKVSKHADDAAVVRREEDTGTAGRASSAAGRMTTSPAERSTPYADDAKPAKDDAKPAKDADLSSALLVAAGIVPIGADPGDAGVDAGNGPCLFFGDAMEDEVDSDE</sequence>
<feature type="region of interest" description="Disordered" evidence="1">
    <location>
        <begin position="131"/>
        <end position="158"/>
    </location>
</feature>
<feature type="compositionally biased region" description="Low complexity" evidence="1">
    <location>
        <begin position="372"/>
        <end position="386"/>
    </location>
</feature>
<evidence type="ECO:0000256" key="1">
    <source>
        <dbReference type="SAM" id="MobiDB-lite"/>
    </source>
</evidence>
<feature type="compositionally biased region" description="Low complexity" evidence="1">
    <location>
        <begin position="928"/>
        <end position="941"/>
    </location>
</feature>
<feature type="region of interest" description="Disordered" evidence="1">
    <location>
        <begin position="402"/>
        <end position="490"/>
    </location>
</feature>
<organism evidence="3">
    <name type="scientific">Schizophyllum commune (strain H4-8 / FGSC 9210)</name>
    <name type="common">Split gill fungus</name>
    <dbReference type="NCBI Taxonomy" id="578458"/>
    <lineage>
        <taxon>Eukaryota</taxon>
        <taxon>Fungi</taxon>
        <taxon>Dikarya</taxon>
        <taxon>Basidiomycota</taxon>
        <taxon>Agaricomycotina</taxon>
        <taxon>Agaricomycetes</taxon>
        <taxon>Agaricomycetidae</taxon>
        <taxon>Agaricales</taxon>
        <taxon>Schizophyllaceae</taxon>
        <taxon>Schizophyllum</taxon>
    </lineage>
</organism>
<name>D8PL60_SCHCM</name>
<feature type="compositionally biased region" description="Polar residues" evidence="1">
    <location>
        <begin position="636"/>
        <end position="655"/>
    </location>
</feature>
<feature type="compositionally biased region" description="Basic and acidic residues" evidence="1">
    <location>
        <begin position="896"/>
        <end position="910"/>
    </location>
</feature>
<dbReference type="OMA" id="PGYGITD"/>
<feature type="region of interest" description="Disordered" evidence="1">
    <location>
        <begin position="696"/>
        <end position="720"/>
    </location>
</feature>
<feature type="compositionally biased region" description="Low complexity" evidence="1">
    <location>
        <begin position="434"/>
        <end position="459"/>
    </location>
</feature>
<feature type="region of interest" description="Disordered" evidence="1">
    <location>
        <begin position="928"/>
        <end position="957"/>
    </location>
</feature>
<dbReference type="eggNOG" id="ENOG502SYZK">
    <property type="taxonomic scope" value="Eukaryota"/>
</dbReference>
<feature type="compositionally biased region" description="Low complexity" evidence="1">
    <location>
        <begin position="871"/>
        <end position="882"/>
    </location>
</feature>
<feature type="compositionally biased region" description="Low complexity" evidence="1">
    <location>
        <begin position="41"/>
        <end position="59"/>
    </location>
</feature>
<dbReference type="EMBL" id="GL377302">
    <property type="protein sequence ID" value="EFJ02708.1"/>
    <property type="molecule type" value="Genomic_DNA"/>
</dbReference>
<feature type="region of interest" description="Disordered" evidence="1">
    <location>
        <begin position="618"/>
        <end position="669"/>
    </location>
</feature>
<feature type="compositionally biased region" description="Polar residues" evidence="1">
    <location>
        <begin position="460"/>
        <end position="469"/>
    </location>
</feature>
<feature type="compositionally biased region" description="Basic and acidic residues" evidence="1">
    <location>
        <begin position="854"/>
        <end position="869"/>
    </location>
</feature>
<feature type="region of interest" description="Disordered" evidence="1">
    <location>
        <begin position="316"/>
        <end position="386"/>
    </location>
</feature>
<feature type="compositionally biased region" description="Acidic residues" evidence="1">
    <location>
        <begin position="948"/>
        <end position="957"/>
    </location>
</feature>
<dbReference type="VEuPathDB" id="FungiDB:SCHCODRAFT_02743904"/>
<dbReference type="Proteomes" id="UP000007431">
    <property type="component" value="Unassembled WGS sequence"/>
</dbReference>
<feature type="region of interest" description="Disordered" evidence="1">
    <location>
        <begin position="854"/>
        <end position="910"/>
    </location>
</feature>
<dbReference type="HOGENOM" id="CLU_308390_0_0_1"/>
<evidence type="ECO:0000313" key="3">
    <source>
        <dbReference type="Proteomes" id="UP000007431"/>
    </source>
</evidence>
<feature type="compositionally biased region" description="Polar residues" evidence="1">
    <location>
        <begin position="194"/>
        <end position="205"/>
    </location>
</feature>
<dbReference type="AlphaFoldDB" id="D8PL60"/>
<feature type="compositionally biased region" description="Low complexity" evidence="1">
    <location>
        <begin position="406"/>
        <end position="417"/>
    </location>
</feature>
<accession>D8PL60</accession>
<feature type="compositionally biased region" description="Polar residues" evidence="1">
    <location>
        <begin position="532"/>
        <end position="544"/>
    </location>
</feature>
<dbReference type="OrthoDB" id="3260134at2759"/>
<dbReference type="RefSeq" id="XP_003037610.1">
    <property type="nucleotide sequence ID" value="XM_003037564.1"/>
</dbReference>
<feature type="region of interest" description="Disordered" evidence="1">
    <location>
        <begin position="36"/>
        <end position="101"/>
    </location>
</feature>
<proteinExistence type="predicted"/>
<gene>
    <name evidence="2" type="ORF">SCHCODRAFT_104577</name>
</gene>